<evidence type="ECO:0000256" key="3">
    <source>
        <dbReference type="ARBA" id="ARBA00022842"/>
    </source>
</evidence>
<proteinExistence type="evidence at transcript level"/>
<comment type="pathway">
    <text evidence="1">Terpene metabolism; oleoresin biosynthesis.</text>
</comment>
<feature type="domain" description="Terpene synthase N-terminal" evidence="5">
    <location>
        <begin position="92"/>
        <end position="295"/>
    </location>
</feature>
<dbReference type="InterPro" id="IPR005630">
    <property type="entry name" value="Terpene_synthase_metal-bd"/>
</dbReference>
<keyword evidence="2" id="KW-0479">Metal-binding</keyword>
<dbReference type="PANTHER" id="PTHR31225">
    <property type="entry name" value="OS04G0344100 PROTEIN-RELATED"/>
    <property type="match status" value="1"/>
</dbReference>
<dbReference type="SUPFAM" id="SSF48239">
    <property type="entry name" value="Terpenoid cyclases/Protein prenyltransferases"/>
    <property type="match status" value="1"/>
</dbReference>
<dbReference type="InterPro" id="IPR034741">
    <property type="entry name" value="Terpene_cyclase-like_1_C"/>
</dbReference>
<dbReference type="GO" id="GO:0010333">
    <property type="term" value="F:terpene synthase activity"/>
    <property type="evidence" value="ECO:0007669"/>
    <property type="project" value="InterPro"/>
</dbReference>
<dbReference type="Gene3D" id="1.10.600.10">
    <property type="entry name" value="Farnesyl Diphosphate Synthase"/>
    <property type="match status" value="1"/>
</dbReference>
<dbReference type="SFLD" id="SFLDS00005">
    <property type="entry name" value="Isoprenoid_Synthase_Type_I"/>
    <property type="match status" value="1"/>
</dbReference>
<keyword evidence="4" id="KW-0456">Lyase</keyword>
<dbReference type="InterPro" id="IPR008949">
    <property type="entry name" value="Isoprenoid_synthase_dom_sf"/>
</dbReference>
<protein>
    <submittedName>
        <fullName evidence="7">Uncharacterized protein</fullName>
    </submittedName>
</protein>
<dbReference type="InterPro" id="IPR008930">
    <property type="entry name" value="Terpenoid_cyclase/PrenylTrfase"/>
</dbReference>
<reference evidence="7" key="1">
    <citation type="submission" date="2009-02" db="EMBL/GenBank/DDBJ databases">
        <title>Full length sequence-verified cDNA sequences from Sitka spruce (Picea sitchensis).</title>
        <authorList>
            <person name="Reid K.E."/>
            <person name="Liao N."/>
            <person name="Ralph S."/>
            <person name="Kolosova N."/>
            <person name="Oddy C."/>
            <person name="Moore R."/>
            <person name="Mayo M."/>
            <person name="Wagner S."/>
            <person name="King J."/>
            <person name="Yanchuk A."/>
            <person name="Holt R."/>
            <person name="Jones S."/>
            <person name="Marra M."/>
            <person name="Ritland C.E."/>
            <person name="Ritland K."/>
            <person name="Bohlmann J."/>
        </authorList>
    </citation>
    <scope>NUCLEOTIDE SEQUENCE</scope>
    <source>
        <tissue evidence="7">Bark</tissue>
    </source>
</reference>
<evidence type="ECO:0000256" key="2">
    <source>
        <dbReference type="ARBA" id="ARBA00022723"/>
    </source>
</evidence>
<accession>C0PSN7</accession>
<dbReference type="FunFam" id="1.50.10.130:FF:000002">
    <property type="entry name" value="Ent-copalyl diphosphate synthase, chloroplastic"/>
    <property type="match status" value="1"/>
</dbReference>
<keyword evidence="3" id="KW-0460">Magnesium</keyword>
<dbReference type="Pfam" id="PF03936">
    <property type="entry name" value="Terpene_synth_C"/>
    <property type="match status" value="1"/>
</dbReference>
<evidence type="ECO:0000256" key="1">
    <source>
        <dbReference type="ARBA" id="ARBA00005140"/>
    </source>
</evidence>
<dbReference type="CDD" id="cd00684">
    <property type="entry name" value="Terpene_cyclase_plant_C1"/>
    <property type="match status" value="1"/>
</dbReference>
<dbReference type="InterPro" id="IPR050148">
    <property type="entry name" value="Terpene_synthase-like"/>
</dbReference>
<sequence>MALVSIAPLVSRSGVQKSLISSTNDLLSLCKPLSTIGMLRPKKYVTPITTSMSNAAQREATNQHSNICGDDVTPSIGNDAERRVANHHSNLWDDDVIHSLSTSYEAPAYRQRVETLIEDIKRLLLIEMEDSCSDSDDDLIKRLQIVDTIECLGIDRHFQPEIKVAVDYVYRCWNERGIGLGSRDSLIKDLNSTALGFQALRMHRYNVSSGVFDNFKDENGQFFCNSSGEEEKEGRDDKRVRSMLSLFRASNISFPGEKVMDEAKIFTTEYLNQVLTGQAVTDVDQSLLREVKYALEFPWHCSVPRWEARNYIEIYEQNYSWLKSNINAKILELAKLDFNILQCTHQKEMQLISRWWADSYLPQLGFYRKRHVELYFWVVTGTFEPEFSSSRIAFTKIATLATVLDDLYDTHGTLDEVKIFTEGVRRWDNSLIGRLPDHIKKIFEFFMKTSNEMNDEVEKKQGRDMRAYIRKNGWERYLESYLQEAEWIAAGYVPSFNEYLKNGLASSGSCVLNLIPLLLMGQILPEDILEQIFFPSKIHELLEMTIRLKDDITDFEQEKERGEIASSLECYLKDNPESTREDALNHIKGILDLSVSELNWEFLKHDNVPLCCKKFTFNFARGMHFLFKYKDGVSISDNEVKDQILKVLIEPVHL</sequence>
<name>C0PSN7_PICSI</name>
<dbReference type="SFLD" id="SFLDG01019">
    <property type="entry name" value="Terpene_Cyclase_Like_1_C_Termi"/>
    <property type="match status" value="1"/>
</dbReference>
<evidence type="ECO:0000259" key="5">
    <source>
        <dbReference type="Pfam" id="PF01397"/>
    </source>
</evidence>
<dbReference type="GO" id="GO:0000287">
    <property type="term" value="F:magnesium ion binding"/>
    <property type="evidence" value="ECO:0007669"/>
    <property type="project" value="InterPro"/>
</dbReference>
<dbReference type="InterPro" id="IPR036965">
    <property type="entry name" value="Terpene_synth_N_sf"/>
</dbReference>
<dbReference type="EMBL" id="BT071364">
    <property type="protein sequence ID" value="ACN40827.1"/>
    <property type="molecule type" value="mRNA"/>
</dbReference>
<dbReference type="AlphaFoldDB" id="C0PSN7"/>
<dbReference type="FunFam" id="1.10.600.10:FF:000005">
    <property type="entry name" value="Ent-kaur-16-ene synthase, chloroplastic"/>
    <property type="match status" value="1"/>
</dbReference>
<dbReference type="InterPro" id="IPR044814">
    <property type="entry name" value="Terpene_cyclase_plant_C1"/>
</dbReference>
<evidence type="ECO:0000313" key="7">
    <source>
        <dbReference type="EMBL" id="ACN40827.1"/>
    </source>
</evidence>
<dbReference type="Gene3D" id="1.50.10.130">
    <property type="entry name" value="Terpene synthase, N-terminal domain"/>
    <property type="match status" value="1"/>
</dbReference>
<dbReference type="SUPFAM" id="SSF48576">
    <property type="entry name" value="Terpenoid synthases"/>
    <property type="match status" value="1"/>
</dbReference>
<dbReference type="UniPathway" id="UPA00924"/>
<dbReference type="InterPro" id="IPR001906">
    <property type="entry name" value="Terpene_synth_N"/>
</dbReference>
<evidence type="ECO:0000256" key="4">
    <source>
        <dbReference type="ARBA" id="ARBA00023239"/>
    </source>
</evidence>
<dbReference type="Pfam" id="PF01397">
    <property type="entry name" value="Terpene_synth"/>
    <property type="match status" value="1"/>
</dbReference>
<evidence type="ECO:0000259" key="6">
    <source>
        <dbReference type="Pfam" id="PF03936"/>
    </source>
</evidence>
<dbReference type="GO" id="GO:0016102">
    <property type="term" value="P:diterpenoid biosynthetic process"/>
    <property type="evidence" value="ECO:0007669"/>
    <property type="project" value="InterPro"/>
</dbReference>
<dbReference type="SFLD" id="SFLDG01014">
    <property type="entry name" value="Terpene_Cyclase_Like_1_N-term"/>
    <property type="match status" value="1"/>
</dbReference>
<organism evidence="7">
    <name type="scientific">Picea sitchensis</name>
    <name type="common">Sitka spruce</name>
    <name type="synonym">Pinus sitchensis</name>
    <dbReference type="NCBI Taxonomy" id="3332"/>
    <lineage>
        <taxon>Eukaryota</taxon>
        <taxon>Viridiplantae</taxon>
        <taxon>Streptophyta</taxon>
        <taxon>Embryophyta</taxon>
        <taxon>Tracheophyta</taxon>
        <taxon>Spermatophyta</taxon>
        <taxon>Pinopsida</taxon>
        <taxon>Pinidae</taxon>
        <taxon>Conifers I</taxon>
        <taxon>Pinales</taxon>
        <taxon>Pinaceae</taxon>
        <taxon>Picea</taxon>
    </lineage>
</organism>
<feature type="domain" description="Terpene synthase metal-binding" evidence="6">
    <location>
        <begin position="362"/>
        <end position="591"/>
    </location>
</feature>